<feature type="region of interest" description="Disordered" evidence="1">
    <location>
        <begin position="351"/>
        <end position="377"/>
    </location>
</feature>
<protein>
    <submittedName>
        <fullName evidence="3">Uncharacterized protein</fullName>
    </submittedName>
</protein>
<feature type="compositionally biased region" description="Polar residues" evidence="1">
    <location>
        <begin position="644"/>
        <end position="657"/>
    </location>
</feature>
<feature type="transmembrane region" description="Helical" evidence="2">
    <location>
        <begin position="232"/>
        <end position="253"/>
    </location>
</feature>
<sequence length="657" mass="71515">MNATPYGEDFSSSADVSGASGAASSYNVSKETSQAISNGFKFAASKSIRTSTMILASFNALAAFATAMGIIYGCYTYKRRAIRRSSDASVWQSEMKSLPVLTPSRPSGLFFIHTVEVYPLVLSLGITIQSIIFAAAQSIGLKALLSRGCTVVAIFMLPALFIAPYIHLVFGVETAARGLRSQFSPRRRWTVAICLGTISTFLLATLLVAAISRAPDFCFASLLWLVKPYAKGIFAVFLGVSIVLLLVIITIFVKLSKSRMVDPTERMAASRMIYYLILGFISNGFIIPFFFSLTFLDQKKQIFQSLNLSMVASVVANVNGLMVAGLHLFLRSQNNASIGHNLGEYEHHKTKFEPHEDDSGSTHAMHPVNSNIDQERGRSDSITTLLRAVDAGEAQSPSSPTFRPKVTIPQAPEPTQAPSETSPSHLRKQSYSLFPNNPFAPAAVLPATTYAPAASKPLRDTFRPPPIVKPWLGRGHKRDSSIVSSATVQIGIRFSNVDDFQPARASDVQESERPETVLRPSPLAQSEARPESEYVEPEVLPEPLFTRRASRDARMKTLPPVPKGESPVQTVESDEEQSDSERSEGSDQDGLITLSPSVYTPQETPQRNNSTKTTRMPSPMGVGFNNPAARNNGEKHAPPRPNAGTATTPVPSNKSWI</sequence>
<keyword evidence="4" id="KW-1185">Reference proteome</keyword>
<organism evidence="3 4">
    <name type="scientific">Diaporthe eres</name>
    <name type="common">Phomopsis oblonga</name>
    <dbReference type="NCBI Taxonomy" id="83184"/>
    <lineage>
        <taxon>Eukaryota</taxon>
        <taxon>Fungi</taxon>
        <taxon>Dikarya</taxon>
        <taxon>Ascomycota</taxon>
        <taxon>Pezizomycotina</taxon>
        <taxon>Sordariomycetes</taxon>
        <taxon>Sordariomycetidae</taxon>
        <taxon>Diaporthales</taxon>
        <taxon>Diaporthaceae</taxon>
        <taxon>Diaporthe</taxon>
        <taxon>Diaporthe eres species complex</taxon>
    </lineage>
</organism>
<feature type="transmembrane region" description="Helical" evidence="2">
    <location>
        <begin position="151"/>
        <end position="170"/>
    </location>
</feature>
<feature type="compositionally biased region" description="Polar residues" evidence="1">
    <location>
        <begin position="594"/>
        <end position="616"/>
    </location>
</feature>
<dbReference type="Proteomes" id="UP001430848">
    <property type="component" value="Unassembled WGS sequence"/>
</dbReference>
<reference evidence="3 4" key="1">
    <citation type="submission" date="2024-02" db="EMBL/GenBank/DDBJ databases">
        <title>De novo assembly and annotation of 12 fungi associated with fruit tree decline syndrome in Ontario, Canada.</title>
        <authorList>
            <person name="Sulman M."/>
            <person name="Ellouze W."/>
            <person name="Ilyukhin E."/>
        </authorList>
    </citation>
    <scope>NUCLEOTIDE SEQUENCE [LARGE SCALE GENOMIC DNA]</scope>
    <source>
        <strain evidence="3 4">M169</strain>
    </source>
</reference>
<dbReference type="EMBL" id="JAKNSF020000183">
    <property type="protein sequence ID" value="KAK7708443.1"/>
    <property type="molecule type" value="Genomic_DNA"/>
</dbReference>
<evidence type="ECO:0000313" key="3">
    <source>
        <dbReference type="EMBL" id="KAK7708443.1"/>
    </source>
</evidence>
<proteinExistence type="predicted"/>
<evidence type="ECO:0000256" key="1">
    <source>
        <dbReference type="SAM" id="MobiDB-lite"/>
    </source>
</evidence>
<comment type="caution">
    <text evidence="3">The sequence shown here is derived from an EMBL/GenBank/DDBJ whole genome shotgun (WGS) entry which is preliminary data.</text>
</comment>
<evidence type="ECO:0000313" key="4">
    <source>
        <dbReference type="Proteomes" id="UP001430848"/>
    </source>
</evidence>
<name>A0ABR1NNC7_DIAER</name>
<feature type="region of interest" description="Disordered" evidence="1">
    <location>
        <begin position="455"/>
        <end position="482"/>
    </location>
</feature>
<feature type="transmembrane region" description="Helical" evidence="2">
    <location>
        <begin position="54"/>
        <end position="75"/>
    </location>
</feature>
<feature type="transmembrane region" description="Helical" evidence="2">
    <location>
        <begin position="117"/>
        <end position="139"/>
    </location>
</feature>
<feature type="compositionally biased region" description="Polar residues" evidence="1">
    <location>
        <begin position="416"/>
        <end position="432"/>
    </location>
</feature>
<feature type="compositionally biased region" description="Basic and acidic residues" evidence="1">
    <location>
        <begin position="351"/>
        <end position="360"/>
    </location>
</feature>
<feature type="transmembrane region" description="Helical" evidence="2">
    <location>
        <begin position="273"/>
        <end position="296"/>
    </location>
</feature>
<keyword evidence="2" id="KW-0812">Transmembrane</keyword>
<evidence type="ECO:0000256" key="2">
    <source>
        <dbReference type="SAM" id="Phobius"/>
    </source>
</evidence>
<keyword evidence="2" id="KW-1133">Transmembrane helix</keyword>
<feature type="region of interest" description="Disordered" evidence="1">
    <location>
        <begin position="503"/>
        <end position="657"/>
    </location>
</feature>
<gene>
    <name evidence="3" type="ORF">SLS63_013481</name>
</gene>
<feature type="region of interest" description="Disordered" evidence="1">
    <location>
        <begin position="390"/>
        <end position="432"/>
    </location>
</feature>
<keyword evidence="2" id="KW-0472">Membrane</keyword>
<accession>A0ABR1NNC7</accession>
<feature type="transmembrane region" description="Helical" evidence="2">
    <location>
        <begin position="191"/>
        <end position="212"/>
    </location>
</feature>
<feature type="transmembrane region" description="Helical" evidence="2">
    <location>
        <begin position="308"/>
        <end position="330"/>
    </location>
</feature>